<dbReference type="Proteomes" id="UP000751614">
    <property type="component" value="Unassembled WGS sequence"/>
</dbReference>
<dbReference type="EMBL" id="VCNI01000002">
    <property type="protein sequence ID" value="TMU54808.1"/>
    <property type="molecule type" value="Genomic_DNA"/>
</dbReference>
<keyword evidence="2" id="KW-1185">Reference proteome</keyword>
<protein>
    <submittedName>
        <fullName evidence="1">Uncharacterized protein</fullName>
    </submittedName>
</protein>
<sequence>MNNTLADNICGSKVKKWIYISCFMLLSFHSYSQNDLSSFKQKTDNILKLIKLTSEINIVIDSLEFNLYNIIPIRNIVSDSSRKKQIVEAYISYPISGLSAYDVKEIIDGLPGKSLIERISEILHVHLDKIIIKIYVQTNYWSEETKFFKIQYDKKKLKQVYQGSGISTIKEKDVSSFKLGWVTEKSLTGVFGLYDTAMISGNNPFEQLGLGKSHAFAFAIPLKPKKYKVKYRIADNSEFHGNDKEIELRIFDKEYLSVRYERYLENFLMNKLKQRYNGKISFLQDDNEVNFNALNGVVIGNKEYWENVQIIYFTVLTNLGRHHGLFTVFLTIDGKFVKIRPRGNVNSEYIDQNGKDFENSSFSAKLKEFGGVFLDGFSSFIEKVN</sequence>
<gene>
    <name evidence="1" type="ORF">FGG15_11445</name>
</gene>
<proteinExistence type="predicted"/>
<evidence type="ECO:0000313" key="2">
    <source>
        <dbReference type="Proteomes" id="UP000751614"/>
    </source>
</evidence>
<name>A0ABY2WIY3_9FLAO</name>
<accession>A0ABY2WIY3</accession>
<organism evidence="1 2">
    <name type="scientific">Flagellimonas algicola</name>
    <dbReference type="NCBI Taxonomy" id="2583815"/>
    <lineage>
        <taxon>Bacteria</taxon>
        <taxon>Pseudomonadati</taxon>
        <taxon>Bacteroidota</taxon>
        <taxon>Flavobacteriia</taxon>
        <taxon>Flavobacteriales</taxon>
        <taxon>Flavobacteriaceae</taxon>
        <taxon>Flagellimonas</taxon>
    </lineage>
</organism>
<comment type="caution">
    <text evidence="1">The sequence shown here is derived from an EMBL/GenBank/DDBJ whole genome shotgun (WGS) entry which is preliminary data.</text>
</comment>
<reference evidence="1 2" key="1">
    <citation type="submission" date="2019-05" db="EMBL/GenBank/DDBJ databases">
        <title>Flagellimonas sp. AsT0115, sp. nov., isolated from a marine red algae, Asparagopsis taxiformis.</title>
        <authorList>
            <person name="Kim J."/>
            <person name="Jeong S.E."/>
            <person name="Jeon C.O."/>
        </authorList>
    </citation>
    <scope>NUCLEOTIDE SEQUENCE [LARGE SCALE GENOMIC DNA]</scope>
    <source>
        <strain evidence="1 2">AsT0115</strain>
    </source>
</reference>
<dbReference type="RefSeq" id="WP_138836318.1">
    <property type="nucleotide sequence ID" value="NZ_VCNI01000002.1"/>
</dbReference>
<evidence type="ECO:0000313" key="1">
    <source>
        <dbReference type="EMBL" id="TMU54808.1"/>
    </source>
</evidence>